<keyword evidence="3" id="KW-1185">Reference proteome</keyword>
<evidence type="ECO:0000313" key="3">
    <source>
        <dbReference type="Proteomes" id="UP001597111"/>
    </source>
</evidence>
<reference evidence="2 3" key="1">
    <citation type="journal article" date="2019" name="Int. J. Syst. Evol. Microbiol.">
        <title>The Global Catalogue of Microorganisms (GCM) 10K type strain sequencing project: providing services to taxonomists for standard genome sequencing and annotation.</title>
        <authorList>
            <consortium name="The Broad Institute Genomics Platform"/>
            <consortium name="The Broad Institute Genome Sequencing Center for Infectious Disease"/>
            <person name="Wu L."/>
            <person name="Ma J."/>
        </authorList>
    </citation>
    <scope>NUCLEOTIDE SEQUENCE [LARGE SCALE GENOMIC DNA]</scope>
    <source>
        <strain evidence="2 3">CGMCC 1.12285</strain>
    </source>
</reference>
<dbReference type="EMBL" id="JBHUDH010000001">
    <property type="protein sequence ID" value="MFD1524701.1"/>
    <property type="molecule type" value="Genomic_DNA"/>
</dbReference>
<dbReference type="EC" id="2.3.-.-" evidence="2"/>
<organism evidence="2 3">
    <name type="scientific">Halolamina salina</name>
    <dbReference type="NCBI Taxonomy" id="1220023"/>
    <lineage>
        <taxon>Archaea</taxon>
        <taxon>Methanobacteriati</taxon>
        <taxon>Methanobacteriota</taxon>
        <taxon>Stenosarchaea group</taxon>
        <taxon>Halobacteria</taxon>
        <taxon>Halobacteriales</taxon>
        <taxon>Haloferacaceae</taxon>
    </lineage>
</organism>
<evidence type="ECO:0000259" key="1">
    <source>
        <dbReference type="PROSITE" id="PS51186"/>
    </source>
</evidence>
<evidence type="ECO:0000313" key="2">
    <source>
        <dbReference type="EMBL" id="MFD1524701.1"/>
    </source>
</evidence>
<dbReference type="CDD" id="cd04301">
    <property type="entry name" value="NAT_SF"/>
    <property type="match status" value="1"/>
</dbReference>
<dbReference type="SUPFAM" id="SSF55729">
    <property type="entry name" value="Acyl-CoA N-acyltransferases (Nat)"/>
    <property type="match status" value="1"/>
</dbReference>
<comment type="caution">
    <text evidence="2">The sequence shown here is derived from an EMBL/GenBank/DDBJ whole genome shotgun (WGS) entry which is preliminary data.</text>
</comment>
<dbReference type="Gene3D" id="3.40.630.30">
    <property type="match status" value="1"/>
</dbReference>
<dbReference type="RefSeq" id="WP_379817659.1">
    <property type="nucleotide sequence ID" value="NZ_JBHUDH010000001.1"/>
</dbReference>
<dbReference type="GO" id="GO:0016746">
    <property type="term" value="F:acyltransferase activity"/>
    <property type="evidence" value="ECO:0007669"/>
    <property type="project" value="UniProtKB-KW"/>
</dbReference>
<proteinExistence type="predicted"/>
<dbReference type="PROSITE" id="PS51186">
    <property type="entry name" value="GNAT"/>
    <property type="match status" value="1"/>
</dbReference>
<keyword evidence="2" id="KW-0808">Transferase</keyword>
<name>A0ABD6B2K0_9EURY</name>
<sequence>MLPPQRVADAEYAKWRVLADVTETWFGTFVHDPAHADRAAATQLLDARLPSTAELPPTVGDDEAAQSLLEQLDSLYRRHDLPHRVVAGHDTETAVRLDPLLRTNGYEREDYRALVPDSTVPPGDDTTLQFDTRRHGSDEARAVHESVGRDPAGIEYTAAIAGALDGREVVVSRGGEPIGAAGWYVHDGAEGEDPVARFTHVGVRPDAQGEGVGAELVRAVVDRCPLPDERIVVCATSEHVGFYESVGFARIASLWRFARLP</sequence>
<gene>
    <name evidence="2" type="ORF">ACFR9S_00090</name>
</gene>
<keyword evidence="2" id="KW-0012">Acyltransferase</keyword>
<dbReference type="InterPro" id="IPR016181">
    <property type="entry name" value="Acyl_CoA_acyltransferase"/>
</dbReference>
<dbReference type="InterPro" id="IPR000182">
    <property type="entry name" value="GNAT_dom"/>
</dbReference>
<feature type="domain" description="N-acetyltransferase" evidence="1">
    <location>
        <begin position="95"/>
        <end position="261"/>
    </location>
</feature>
<dbReference type="Proteomes" id="UP001597111">
    <property type="component" value="Unassembled WGS sequence"/>
</dbReference>
<dbReference type="AlphaFoldDB" id="A0ABD6B2K0"/>
<accession>A0ABD6B2K0</accession>
<dbReference type="Pfam" id="PF13508">
    <property type="entry name" value="Acetyltransf_7"/>
    <property type="match status" value="1"/>
</dbReference>
<protein>
    <submittedName>
        <fullName evidence="2">GNAT family N-acetyltransferase</fullName>
        <ecNumber evidence="2">2.3.-.-</ecNumber>
    </submittedName>
</protein>